<protein>
    <submittedName>
        <fullName evidence="4">Glycosyl transferase family 2</fullName>
    </submittedName>
</protein>
<evidence type="ECO:0000256" key="2">
    <source>
        <dbReference type="SAM" id="Phobius"/>
    </source>
</evidence>
<keyword evidence="2" id="KW-0472">Membrane</keyword>
<sequence>MYREATVGVVLPAYNEEGFVGDVIREIPEYVDRIYAIDDQSTDGTWEEILAAARAESGAQTGAISSTVVDGDHSRGGDDQPHAADDHSRAAANQPGTEDDQPRADGGPEPLTTRATLHDSIGRVLPIQHRENMGAGGAIKTGYLAALEEGVTVTATIDADGQMDLSQLPRLLDPIVEGRADYAKGNRLLDREYRAAMPRFRFVGNSMLTFLTKVASGYWKTMDPQNGYTAISHEALEAVDVPSLYEYYGYCNDLLVKLNVDEMRVADVGMPAVYGDEESSIEYSTYIPNVSLMLLRDFLWRLKTKHLVTDFHPLALFYLFGAGTTALGVVAACLTVVDAVGQNGPVLASGITSALVCCLGVSLLLFAMVFDMAESEQLEQQFPQ</sequence>
<dbReference type="AlphaFoldDB" id="A0A1I6QLQ7"/>
<gene>
    <name evidence="4" type="ORF">SAMN04488556_1361</name>
</gene>
<feature type="transmembrane region" description="Helical" evidence="2">
    <location>
        <begin position="315"/>
        <end position="340"/>
    </location>
</feature>
<dbReference type="Proteomes" id="UP000199199">
    <property type="component" value="Unassembled WGS sequence"/>
</dbReference>
<evidence type="ECO:0000313" key="4">
    <source>
        <dbReference type="EMBL" id="SFS53401.1"/>
    </source>
</evidence>
<proteinExistence type="predicted"/>
<dbReference type="InterPro" id="IPR050256">
    <property type="entry name" value="Glycosyltransferase_2"/>
</dbReference>
<dbReference type="PANTHER" id="PTHR48090:SF6">
    <property type="entry name" value="SLR5056 PROTEIN"/>
    <property type="match status" value="1"/>
</dbReference>
<dbReference type="RefSeq" id="WP_092902894.1">
    <property type="nucleotide sequence ID" value="NZ_FOZS01000001.1"/>
</dbReference>
<dbReference type="SUPFAM" id="SSF53448">
    <property type="entry name" value="Nucleotide-diphospho-sugar transferases"/>
    <property type="match status" value="1"/>
</dbReference>
<name>A0A1I6QLQ7_9EURY</name>
<feature type="transmembrane region" description="Helical" evidence="2">
    <location>
        <begin position="346"/>
        <end position="370"/>
    </location>
</feature>
<feature type="domain" description="Glycosyltransferase 2-like" evidence="3">
    <location>
        <begin position="116"/>
        <end position="238"/>
    </location>
</feature>
<dbReference type="CDD" id="cd04179">
    <property type="entry name" value="DPM_DPG-synthase_like"/>
    <property type="match status" value="1"/>
</dbReference>
<evidence type="ECO:0000259" key="3">
    <source>
        <dbReference type="Pfam" id="PF00535"/>
    </source>
</evidence>
<dbReference type="Pfam" id="PF00535">
    <property type="entry name" value="Glycos_transf_2"/>
    <property type="match status" value="2"/>
</dbReference>
<keyword evidence="2" id="KW-0812">Transmembrane</keyword>
<dbReference type="InterPro" id="IPR029044">
    <property type="entry name" value="Nucleotide-diphossugar_trans"/>
</dbReference>
<keyword evidence="2" id="KW-1133">Transmembrane helix</keyword>
<dbReference type="GO" id="GO:0016740">
    <property type="term" value="F:transferase activity"/>
    <property type="evidence" value="ECO:0007669"/>
    <property type="project" value="UniProtKB-KW"/>
</dbReference>
<evidence type="ECO:0000313" key="5">
    <source>
        <dbReference type="Proteomes" id="UP000199199"/>
    </source>
</evidence>
<dbReference type="EMBL" id="FOZS01000001">
    <property type="protein sequence ID" value="SFS53401.1"/>
    <property type="molecule type" value="Genomic_DNA"/>
</dbReference>
<organism evidence="4 5">
    <name type="scientific">Halostagnicola kamekurae</name>
    <dbReference type="NCBI Taxonomy" id="619731"/>
    <lineage>
        <taxon>Archaea</taxon>
        <taxon>Methanobacteriati</taxon>
        <taxon>Methanobacteriota</taxon>
        <taxon>Stenosarchaea group</taxon>
        <taxon>Halobacteria</taxon>
        <taxon>Halobacteriales</taxon>
        <taxon>Natrialbaceae</taxon>
        <taxon>Halostagnicola</taxon>
    </lineage>
</organism>
<dbReference type="OrthoDB" id="11098at2157"/>
<feature type="domain" description="Glycosyltransferase 2-like" evidence="3">
    <location>
        <begin position="9"/>
        <end position="53"/>
    </location>
</feature>
<accession>A0A1I6QLQ7</accession>
<keyword evidence="4" id="KW-0808">Transferase</keyword>
<dbReference type="InterPro" id="IPR001173">
    <property type="entry name" value="Glyco_trans_2-like"/>
</dbReference>
<dbReference type="PANTHER" id="PTHR48090">
    <property type="entry name" value="UNDECAPRENYL-PHOSPHATE 4-DEOXY-4-FORMAMIDO-L-ARABINOSE TRANSFERASE-RELATED"/>
    <property type="match status" value="1"/>
</dbReference>
<feature type="region of interest" description="Disordered" evidence="1">
    <location>
        <begin position="56"/>
        <end position="117"/>
    </location>
</feature>
<reference evidence="5" key="1">
    <citation type="submission" date="2016-10" db="EMBL/GenBank/DDBJ databases">
        <authorList>
            <person name="Varghese N."/>
            <person name="Submissions S."/>
        </authorList>
    </citation>
    <scope>NUCLEOTIDE SEQUENCE [LARGE SCALE GENOMIC DNA]</scope>
    <source>
        <strain evidence="5">DSM 22427</strain>
    </source>
</reference>
<feature type="compositionally biased region" description="Polar residues" evidence="1">
    <location>
        <begin position="58"/>
        <end position="68"/>
    </location>
</feature>
<keyword evidence="5" id="KW-1185">Reference proteome</keyword>
<feature type="compositionally biased region" description="Basic and acidic residues" evidence="1">
    <location>
        <begin position="70"/>
        <end position="89"/>
    </location>
</feature>
<evidence type="ECO:0000256" key="1">
    <source>
        <dbReference type="SAM" id="MobiDB-lite"/>
    </source>
</evidence>
<dbReference type="Gene3D" id="3.90.550.10">
    <property type="entry name" value="Spore Coat Polysaccharide Biosynthesis Protein SpsA, Chain A"/>
    <property type="match status" value="1"/>
</dbReference>